<evidence type="ECO:0000313" key="3">
    <source>
        <dbReference type="EnsemblPlants" id="PNT67201"/>
    </source>
</evidence>
<reference evidence="2" key="2">
    <citation type="submission" date="2017-06" db="EMBL/GenBank/DDBJ databases">
        <title>WGS assembly of Brachypodium distachyon.</title>
        <authorList>
            <consortium name="The International Brachypodium Initiative"/>
            <person name="Lucas S."/>
            <person name="Harmon-Smith M."/>
            <person name="Lail K."/>
            <person name="Tice H."/>
            <person name="Grimwood J."/>
            <person name="Bruce D."/>
            <person name="Barry K."/>
            <person name="Shu S."/>
            <person name="Lindquist E."/>
            <person name="Wang M."/>
            <person name="Pitluck S."/>
            <person name="Vogel J.P."/>
            <person name="Garvin D.F."/>
            <person name="Mockler T.C."/>
            <person name="Schmutz J."/>
            <person name="Rokhsar D."/>
            <person name="Bevan M.W."/>
        </authorList>
    </citation>
    <scope>NUCLEOTIDE SEQUENCE</scope>
    <source>
        <strain evidence="2">Bd21</strain>
    </source>
</reference>
<dbReference type="EnsemblPlants" id="PNT67201">
    <property type="protein sequence ID" value="PNT67201"/>
    <property type="gene ID" value="BRADI_3g22515v3"/>
</dbReference>
<organism evidence="2">
    <name type="scientific">Brachypodium distachyon</name>
    <name type="common">Purple false brome</name>
    <name type="synonym">Trachynia distachya</name>
    <dbReference type="NCBI Taxonomy" id="15368"/>
    <lineage>
        <taxon>Eukaryota</taxon>
        <taxon>Viridiplantae</taxon>
        <taxon>Streptophyta</taxon>
        <taxon>Embryophyta</taxon>
        <taxon>Tracheophyta</taxon>
        <taxon>Spermatophyta</taxon>
        <taxon>Magnoliopsida</taxon>
        <taxon>Liliopsida</taxon>
        <taxon>Poales</taxon>
        <taxon>Poaceae</taxon>
        <taxon>BOP clade</taxon>
        <taxon>Pooideae</taxon>
        <taxon>Stipodae</taxon>
        <taxon>Brachypodieae</taxon>
        <taxon>Brachypodium</taxon>
    </lineage>
</organism>
<dbReference type="OrthoDB" id="406156at2759"/>
<dbReference type="Gramene" id="PNT67201">
    <property type="protein sequence ID" value="PNT67201"/>
    <property type="gene ID" value="BRADI_3g22515v3"/>
</dbReference>
<feature type="region of interest" description="Disordered" evidence="1">
    <location>
        <begin position="86"/>
        <end position="127"/>
    </location>
</feature>
<keyword evidence="4" id="KW-1185">Reference proteome</keyword>
<sequence length="219" mass="24280">MALGSGYRTSCRGPSNPRLAGKPPRIPMSPHARAPSMYEEYIPLDPVLRLAPGRSPPPATVVRDEEEERVGWGAWRRLGKENEENYTAARREEATPPQDREGNRCGGRLQAGGGRPRRVEKSWGKSKRRIQVEMTRTKLPPPSTTAAVSLPVVDLSLCRYEVRRAVFDASKGLGFFQAAAISLPAVDLFLDRDELGPPHRHRCPARCCTMACVLRRCGP</sequence>
<dbReference type="EMBL" id="CM000882">
    <property type="protein sequence ID" value="PNT67201.1"/>
    <property type="molecule type" value="Genomic_DNA"/>
</dbReference>
<accession>A0A2K2CYV3</accession>
<proteinExistence type="predicted"/>
<dbReference type="InParanoid" id="A0A2K2CYV3"/>
<gene>
    <name evidence="2" type="ORF">BRADI_3g22515v3</name>
</gene>
<evidence type="ECO:0000313" key="2">
    <source>
        <dbReference type="EMBL" id="PNT67201.1"/>
    </source>
</evidence>
<dbReference type="ExpressionAtlas" id="A0A2K2CYV3">
    <property type="expression patterns" value="baseline"/>
</dbReference>
<feature type="compositionally biased region" description="Basic and acidic residues" evidence="1">
    <location>
        <begin position="86"/>
        <end position="103"/>
    </location>
</feature>
<evidence type="ECO:0000256" key="1">
    <source>
        <dbReference type="SAM" id="MobiDB-lite"/>
    </source>
</evidence>
<reference evidence="3" key="3">
    <citation type="submission" date="2018-08" db="UniProtKB">
        <authorList>
            <consortium name="EnsemblPlants"/>
        </authorList>
    </citation>
    <scope>IDENTIFICATION</scope>
    <source>
        <strain evidence="3">cv. Bd21</strain>
    </source>
</reference>
<dbReference type="Proteomes" id="UP000008810">
    <property type="component" value="Chromosome 3"/>
</dbReference>
<protein>
    <submittedName>
        <fullName evidence="2 3">Uncharacterized protein</fullName>
    </submittedName>
</protein>
<dbReference type="AlphaFoldDB" id="A0A2K2CYV3"/>
<reference evidence="2 3" key="1">
    <citation type="journal article" date="2010" name="Nature">
        <title>Genome sequencing and analysis of the model grass Brachypodium distachyon.</title>
        <authorList>
            <consortium name="International Brachypodium Initiative"/>
        </authorList>
    </citation>
    <scope>NUCLEOTIDE SEQUENCE [LARGE SCALE GENOMIC DNA]</scope>
    <source>
        <strain evidence="2 3">Bd21</strain>
    </source>
</reference>
<name>A0A2K2CYV3_BRADI</name>
<evidence type="ECO:0000313" key="4">
    <source>
        <dbReference type="Proteomes" id="UP000008810"/>
    </source>
</evidence>
<feature type="region of interest" description="Disordered" evidence="1">
    <location>
        <begin position="1"/>
        <end position="32"/>
    </location>
</feature>